<evidence type="ECO:0008006" key="3">
    <source>
        <dbReference type="Google" id="ProtNLM"/>
    </source>
</evidence>
<organism evidence="1 2">
    <name type="scientific">Brachybacterium sacelli</name>
    <dbReference type="NCBI Taxonomy" id="173364"/>
    <lineage>
        <taxon>Bacteria</taxon>
        <taxon>Bacillati</taxon>
        <taxon>Actinomycetota</taxon>
        <taxon>Actinomycetes</taxon>
        <taxon>Micrococcales</taxon>
        <taxon>Dermabacteraceae</taxon>
        <taxon>Brachybacterium</taxon>
    </lineage>
</organism>
<name>A0ABS4X305_9MICO</name>
<protein>
    <recommendedName>
        <fullName evidence="3">Sigma-70 family RNA polymerase sigma factor</fullName>
    </recommendedName>
</protein>
<accession>A0ABS4X305</accession>
<reference evidence="1 2" key="1">
    <citation type="submission" date="2021-03" db="EMBL/GenBank/DDBJ databases">
        <title>Sequencing the genomes of 1000 actinobacteria strains.</title>
        <authorList>
            <person name="Klenk H.-P."/>
        </authorList>
    </citation>
    <scope>NUCLEOTIDE SEQUENCE [LARGE SCALE GENOMIC DNA]</scope>
    <source>
        <strain evidence="1 2">DSM 14566</strain>
    </source>
</reference>
<gene>
    <name evidence="1" type="ORF">JOF43_002759</name>
</gene>
<sequence>MVQARATATMRLAQHHAWCECDRDTLDTPWKAELCTVLHAGSEAEVQLRLDEFLGDQMLEVRRALRRVKRVARLQRDDDNLALSYFGQALLRMINQRWRAKDGPGTSSVFNYTANLPMILESETRSCIRDDRRQGLLDGTAGVPGGSAQDRKSAHVGKSRQLFEVEHGCLPSDEELVVFHNDRMRATRKDAARQGALISRSDLHAARAVPLGAASLEIDERMAARAPADAGSVNWSDRIGAVVARCEQLDRERERLRARRLKREPVRSADVARVYFIHHAIGEFPTRRDLLERLEISEPAARRELTVRVQEVLNVARDLFADYREPA</sequence>
<comment type="caution">
    <text evidence="1">The sequence shown here is derived from an EMBL/GenBank/DDBJ whole genome shotgun (WGS) entry which is preliminary data.</text>
</comment>
<evidence type="ECO:0000313" key="1">
    <source>
        <dbReference type="EMBL" id="MBP2382802.1"/>
    </source>
</evidence>
<dbReference type="EMBL" id="JAGIOD010000001">
    <property type="protein sequence ID" value="MBP2382802.1"/>
    <property type="molecule type" value="Genomic_DNA"/>
</dbReference>
<keyword evidence="2" id="KW-1185">Reference proteome</keyword>
<proteinExistence type="predicted"/>
<evidence type="ECO:0000313" key="2">
    <source>
        <dbReference type="Proteomes" id="UP001519290"/>
    </source>
</evidence>
<dbReference type="Proteomes" id="UP001519290">
    <property type="component" value="Unassembled WGS sequence"/>
</dbReference>
<dbReference type="RefSeq" id="WP_209902873.1">
    <property type="nucleotide sequence ID" value="NZ_BAAAJW010000027.1"/>
</dbReference>